<evidence type="ECO:0000313" key="8">
    <source>
        <dbReference type="EMBL" id="QXE24020.1"/>
    </source>
</evidence>
<proteinExistence type="inferred from homology"/>
<dbReference type="Proteomes" id="UP000683511">
    <property type="component" value="Chromosome"/>
</dbReference>
<dbReference type="PANTHER" id="PTHR30477:SF0">
    <property type="entry name" value="METAL TRANSPORT SYSTEM MEMBRANE PROTEIN TM_0125-RELATED"/>
    <property type="match status" value="1"/>
</dbReference>
<keyword evidence="4 7" id="KW-1133">Transmembrane helix</keyword>
<dbReference type="KEGG" id="rsin:B6N60_02723"/>
<evidence type="ECO:0000313" key="9">
    <source>
        <dbReference type="Proteomes" id="UP000683511"/>
    </source>
</evidence>
<sequence>MVFVNLYHLFTHEQSVWLAIASSQDLLNLLKFPFMQRAIIGAVLMGIMGGLLGSFVTLRQLSFFSHAVGHAALVGIALGVLLNSNPTWTLVPFTLIFGVVVLYLIDKTDLASDSVLSIVLSGALAIGVILTSYIKGYRGNLMAVLFGDILAIDTTDLILTIIVLVSCSIFLLSTLPQQILLTLNADVAQVQGVPVQLYRYCFVVFLSLAVAVAIKAVGILLVNAFLVIPSSTAKLISHHFSRFLVISVIVGSSSSIFGILISGIFNLASGPSIVLVQFIFFIAVFAWVKLSKNPG</sequence>
<evidence type="ECO:0000256" key="1">
    <source>
        <dbReference type="ARBA" id="ARBA00004141"/>
    </source>
</evidence>
<comment type="similarity">
    <text evidence="2 6">Belongs to the ABC-3 integral membrane protein family.</text>
</comment>
<reference evidence="8" key="1">
    <citation type="submission" date="2017-04" db="EMBL/GenBank/DDBJ databases">
        <title>Genome deletions in a multicellular cyanobacterial endosymbiont for morphological adaptation in marine diatoms.</title>
        <authorList>
            <person name="Wang Y."/>
            <person name="Gao H."/>
            <person name="Li R."/>
            <person name="Xu X."/>
        </authorList>
    </citation>
    <scope>NUCLEOTIDE SEQUENCE</scope>
    <source>
        <strain evidence="8">FACHB 800</strain>
    </source>
</reference>
<feature type="transmembrane region" description="Helical" evidence="7">
    <location>
        <begin position="240"/>
        <end position="265"/>
    </location>
</feature>
<evidence type="ECO:0000256" key="3">
    <source>
        <dbReference type="ARBA" id="ARBA00022692"/>
    </source>
</evidence>
<keyword evidence="6" id="KW-0813">Transport</keyword>
<dbReference type="PANTHER" id="PTHR30477">
    <property type="entry name" value="ABC-TRANSPORTER METAL-BINDING PROTEIN"/>
    <property type="match status" value="1"/>
</dbReference>
<feature type="transmembrane region" description="Helical" evidence="7">
    <location>
        <begin position="197"/>
        <end position="228"/>
    </location>
</feature>
<dbReference type="GO" id="GO:0010043">
    <property type="term" value="P:response to zinc ion"/>
    <property type="evidence" value="ECO:0007669"/>
    <property type="project" value="TreeGrafter"/>
</dbReference>
<accession>A0A975T8T1</accession>
<feature type="transmembrane region" description="Helical" evidence="7">
    <location>
        <begin position="88"/>
        <end position="105"/>
    </location>
</feature>
<feature type="transmembrane region" description="Helical" evidence="7">
    <location>
        <begin position="38"/>
        <end position="57"/>
    </location>
</feature>
<feature type="transmembrane region" description="Helical" evidence="7">
    <location>
        <begin position="117"/>
        <end position="136"/>
    </location>
</feature>
<dbReference type="GO" id="GO:0055085">
    <property type="term" value="P:transmembrane transport"/>
    <property type="evidence" value="ECO:0007669"/>
    <property type="project" value="InterPro"/>
</dbReference>
<feature type="transmembrane region" description="Helical" evidence="7">
    <location>
        <begin position="157"/>
        <end position="177"/>
    </location>
</feature>
<feature type="transmembrane region" description="Helical" evidence="7">
    <location>
        <begin position="271"/>
        <end position="290"/>
    </location>
</feature>
<dbReference type="Pfam" id="PF00950">
    <property type="entry name" value="ABC-3"/>
    <property type="match status" value="1"/>
</dbReference>
<dbReference type="SUPFAM" id="SSF81345">
    <property type="entry name" value="ABC transporter involved in vitamin B12 uptake, BtuC"/>
    <property type="match status" value="1"/>
</dbReference>
<dbReference type="RefSeq" id="WP_190608528.1">
    <property type="nucleotide sequence ID" value="NZ_CP021056.1"/>
</dbReference>
<evidence type="ECO:0000256" key="4">
    <source>
        <dbReference type="ARBA" id="ARBA00022989"/>
    </source>
</evidence>
<evidence type="ECO:0000256" key="5">
    <source>
        <dbReference type="ARBA" id="ARBA00023136"/>
    </source>
</evidence>
<evidence type="ECO:0000256" key="7">
    <source>
        <dbReference type="SAM" id="Phobius"/>
    </source>
</evidence>
<comment type="subcellular location">
    <subcellularLocation>
        <location evidence="6">Cell membrane</location>
        <topology evidence="6">Multi-pass membrane protein</topology>
    </subcellularLocation>
    <subcellularLocation>
        <location evidence="1">Membrane</location>
        <topology evidence="1">Multi-pass membrane protein</topology>
    </subcellularLocation>
</comment>
<dbReference type="Gene3D" id="1.10.3470.10">
    <property type="entry name" value="ABC transporter involved in vitamin B12 uptake, BtuC"/>
    <property type="match status" value="1"/>
</dbReference>
<dbReference type="InterPro" id="IPR037294">
    <property type="entry name" value="ABC_BtuC-like"/>
</dbReference>
<evidence type="ECO:0000256" key="6">
    <source>
        <dbReference type="RuleBase" id="RU003943"/>
    </source>
</evidence>
<dbReference type="InterPro" id="IPR001626">
    <property type="entry name" value="ABC_TroCD"/>
</dbReference>
<keyword evidence="9" id="KW-1185">Reference proteome</keyword>
<dbReference type="EMBL" id="CP021056">
    <property type="protein sequence ID" value="QXE24020.1"/>
    <property type="molecule type" value="Genomic_DNA"/>
</dbReference>
<dbReference type="AlphaFoldDB" id="A0A975T8T1"/>
<dbReference type="GO" id="GO:0043190">
    <property type="term" value="C:ATP-binding cassette (ABC) transporter complex"/>
    <property type="evidence" value="ECO:0007669"/>
    <property type="project" value="InterPro"/>
</dbReference>
<keyword evidence="5 7" id="KW-0472">Membrane</keyword>
<name>A0A975T8T1_9NOST</name>
<organism evidence="8 9">
    <name type="scientific">Richelia sinica FACHB-800</name>
    <dbReference type="NCBI Taxonomy" id="1357546"/>
    <lineage>
        <taxon>Bacteria</taxon>
        <taxon>Bacillati</taxon>
        <taxon>Cyanobacteriota</taxon>
        <taxon>Cyanophyceae</taxon>
        <taxon>Nostocales</taxon>
        <taxon>Nostocaceae</taxon>
        <taxon>Richelia</taxon>
    </lineage>
</organism>
<evidence type="ECO:0000256" key="2">
    <source>
        <dbReference type="ARBA" id="ARBA00008034"/>
    </source>
</evidence>
<feature type="transmembrane region" description="Helical" evidence="7">
    <location>
        <begin position="63"/>
        <end position="81"/>
    </location>
</feature>
<protein>
    <submittedName>
        <fullName evidence="8">ABC-3 protein</fullName>
    </submittedName>
</protein>
<keyword evidence="3 6" id="KW-0812">Transmembrane</keyword>
<gene>
    <name evidence="8" type="ORF">B6N60_02723</name>
</gene>